<organism evidence="2 3">
    <name type="scientific">Patagioenas fasciata monilis</name>
    <dbReference type="NCBI Taxonomy" id="372326"/>
    <lineage>
        <taxon>Eukaryota</taxon>
        <taxon>Metazoa</taxon>
        <taxon>Chordata</taxon>
        <taxon>Craniata</taxon>
        <taxon>Vertebrata</taxon>
        <taxon>Euteleostomi</taxon>
        <taxon>Archelosauria</taxon>
        <taxon>Archosauria</taxon>
        <taxon>Dinosauria</taxon>
        <taxon>Saurischia</taxon>
        <taxon>Theropoda</taxon>
        <taxon>Coelurosauria</taxon>
        <taxon>Aves</taxon>
        <taxon>Neognathae</taxon>
        <taxon>Neoaves</taxon>
        <taxon>Columbimorphae</taxon>
        <taxon>Columbiformes</taxon>
        <taxon>Columbidae</taxon>
        <taxon>Patagioenas</taxon>
    </lineage>
</organism>
<dbReference type="Proteomes" id="UP000190648">
    <property type="component" value="Unassembled WGS sequence"/>
</dbReference>
<evidence type="ECO:0000313" key="2">
    <source>
        <dbReference type="EMBL" id="OPJ74691.1"/>
    </source>
</evidence>
<sequence>MISAEGYGRHRVAVKRPSRRSPPGTRASHRGSRSLRRGGVGNGREISTSGRWLTRLEGHLIYQEAR</sequence>
<name>A0A1V4JRA5_PATFA</name>
<evidence type="ECO:0000313" key="3">
    <source>
        <dbReference type="Proteomes" id="UP000190648"/>
    </source>
</evidence>
<protein>
    <submittedName>
        <fullName evidence="2">Uncharacterized protein</fullName>
    </submittedName>
</protein>
<evidence type="ECO:0000256" key="1">
    <source>
        <dbReference type="SAM" id="MobiDB-lite"/>
    </source>
</evidence>
<proteinExistence type="predicted"/>
<dbReference type="AlphaFoldDB" id="A0A1V4JRA5"/>
<comment type="caution">
    <text evidence="2">The sequence shown here is derived from an EMBL/GenBank/DDBJ whole genome shotgun (WGS) entry which is preliminary data.</text>
</comment>
<reference evidence="2 3" key="1">
    <citation type="submission" date="2016-02" db="EMBL/GenBank/DDBJ databases">
        <title>Band-tailed pigeon sequencing and assembly.</title>
        <authorList>
            <person name="Soares A.E."/>
            <person name="Novak B.J."/>
            <person name="Rice E.S."/>
            <person name="O'Connell B."/>
            <person name="Chang D."/>
            <person name="Weber S."/>
            <person name="Shapiro B."/>
        </authorList>
    </citation>
    <scope>NUCLEOTIDE SEQUENCE [LARGE SCALE GENOMIC DNA]</scope>
    <source>
        <strain evidence="2">BTP2013</strain>
        <tissue evidence="2">Blood</tissue>
    </source>
</reference>
<gene>
    <name evidence="2" type="ORF">AV530_018241</name>
</gene>
<keyword evidence="3" id="KW-1185">Reference proteome</keyword>
<feature type="compositionally biased region" description="Basic residues" evidence="1">
    <location>
        <begin position="27"/>
        <end position="36"/>
    </location>
</feature>
<feature type="region of interest" description="Disordered" evidence="1">
    <location>
        <begin position="1"/>
        <end position="49"/>
    </location>
</feature>
<feature type="compositionally biased region" description="Basic residues" evidence="1">
    <location>
        <begin position="9"/>
        <end position="19"/>
    </location>
</feature>
<accession>A0A1V4JRA5</accession>
<dbReference type="EMBL" id="LSYS01006629">
    <property type="protein sequence ID" value="OPJ74691.1"/>
    <property type="molecule type" value="Genomic_DNA"/>
</dbReference>